<organism evidence="3">
    <name type="scientific">Trypanosoma cruzi marinkellei</name>
    <dbReference type="NCBI Taxonomy" id="85056"/>
    <lineage>
        <taxon>Eukaryota</taxon>
        <taxon>Discoba</taxon>
        <taxon>Euglenozoa</taxon>
        <taxon>Kinetoplastea</taxon>
        <taxon>Metakinetoplastina</taxon>
        <taxon>Trypanosomatida</taxon>
        <taxon>Trypanosomatidae</taxon>
        <taxon>Trypanosoma</taxon>
        <taxon>Schizotrypanum</taxon>
    </lineage>
</organism>
<dbReference type="InterPro" id="IPR000458">
    <property type="entry name" value="Tryp_mucin"/>
</dbReference>
<keyword evidence="2" id="KW-0732">Signal</keyword>
<name>G1ECI4_TRYCR</name>
<dbReference type="Pfam" id="PF01456">
    <property type="entry name" value="Mucin"/>
    <property type="match status" value="1"/>
</dbReference>
<feature type="chain" id="PRO_5003412097" evidence="2">
    <location>
        <begin position="24"/>
        <end position="140"/>
    </location>
</feature>
<accession>G1ECI4</accession>
<protein>
    <submittedName>
        <fullName evidence="3">SMUG-like protein</fullName>
    </submittedName>
</protein>
<dbReference type="EMBL" id="JN052014">
    <property type="protein sequence ID" value="AEI25624.1"/>
    <property type="molecule type" value="Genomic_DNA"/>
</dbReference>
<proteinExistence type="predicted"/>
<sequence>MMLRRVLCVLGLALCCACVCATAQEAGQYDAAFVEAAGDTLKDKGKTTTTTTSKAPKTTTTTTTTTTSKAPKNTTTTTTSKAPKTTTTTTTTTTSKAPKNTTTSKAPTPADARSLGGPMWVQVPLLLLLSAAVATAGAAC</sequence>
<feature type="signal peptide" evidence="2">
    <location>
        <begin position="1"/>
        <end position="23"/>
    </location>
</feature>
<evidence type="ECO:0000313" key="3">
    <source>
        <dbReference type="EMBL" id="AEI25624.1"/>
    </source>
</evidence>
<dbReference type="AlphaFoldDB" id="G1ECI4"/>
<feature type="compositionally biased region" description="Low complexity" evidence="1">
    <location>
        <begin position="47"/>
        <end position="110"/>
    </location>
</feature>
<reference evidence="3" key="1">
    <citation type="journal article" date="2011" name="Biochem. J.">
        <title>Molecular diversity of the Trypanosoma cruzi TcSMUG family of mucin genes and proteins.</title>
        <authorList>
            <person name="Urban I."/>
            <person name="Santurio L.B."/>
            <person name="Chidichimo A."/>
            <person name="Yu H."/>
            <person name="Chen X."/>
            <person name="Mucci J."/>
            <person name="Aguero F."/>
            <person name="Buscaglia C.A."/>
        </authorList>
    </citation>
    <scope>NUCLEOTIDE SEQUENCE</scope>
    <source>
        <strain evidence="3">Cl B7</strain>
    </source>
</reference>
<feature type="non-terminal residue" evidence="3">
    <location>
        <position position="140"/>
    </location>
</feature>
<evidence type="ECO:0000256" key="1">
    <source>
        <dbReference type="SAM" id="MobiDB-lite"/>
    </source>
</evidence>
<feature type="region of interest" description="Disordered" evidence="1">
    <location>
        <begin position="43"/>
        <end position="113"/>
    </location>
</feature>
<evidence type="ECO:0000256" key="2">
    <source>
        <dbReference type="SAM" id="SignalP"/>
    </source>
</evidence>